<evidence type="ECO:0000313" key="1">
    <source>
        <dbReference type="EMBL" id="EHJ61663.1"/>
    </source>
</evidence>
<gene>
    <name evidence="1" type="ORF">NSU_1424</name>
</gene>
<dbReference type="AlphaFoldDB" id="G6EAM6"/>
<keyword evidence="2" id="KW-1185">Reference proteome</keyword>
<dbReference type="EMBL" id="AGFM01000017">
    <property type="protein sequence ID" value="EHJ61663.1"/>
    <property type="molecule type" value="Genomic_DNA"/>
</dbReference>
<organism evidence="1 2">
    <name type="scientific">Novosphingobium pentaromativorans US6-1</name>
    <dbReference type="NCBI Taxonomy" id="1088721"/>
    <lineage>
        <taxon>Bacteria</taxon>
        <taxon>Pseudomonadati</taxon>
        <taxon>Pseudomonadota</taxon>
        <taxon>Alphaproteobacteria</taxon>
        <taxon>Sphingomonadales</taxon>
        <taxon>Sphingomonadaceae</taxon>
        <taxon>Novosphingobium</taxon>
    </lineage>
</organism>
<protein>
    <submittedName>
        <fullName evidence="1">Uncharacterized protein</fullName>
    </submittedName>
</protein>
<name>G6EAM6_9SPHN</name>
<dbReference type="Proteomes" id="UP000004030">
    <property type="component" value="Unassembled WGS sequence"/>
</dbReference>
<accession>G6EAM6</accession>
<comment type="caution">
    <text evidence="1">The sequence shown here is derived from an EMBL/GenBank/DDBJ whole genome shotgun (WGS) entry which is preliminary data.</text>
</comment>
<reference evidence="1 2" key="1">
    <citation type="journal article" date="2012" name="J. Bacteriol.">
        <title>Genome sequence of benzo(a)pyrene-degrading bacterium Novosphingobium pentaromativorans US6-1.</title>
        <authorList>
            <person name="Luo Y.R."/>
            <person name="Kang S.G."/>
            <person name="Kim S.J."/>
            <person name="Kim M.R."/>
            <person name="Li N."/>
            <person name="Lee J.H."/>
            <person name="Kwon K.K."/>
        </authorList>
    </citation>
    <scope>NUCLEOTIDE SEQUENCE [LARGE SCALE GENOMIC DNA]</scope>
    <source>
        <strain evidence="1 2">US6-1</strain>
    </source>
</reference>
<sequence>MRVYAIGGDRKAFLPDNLCRSDLSAEHVAPAEPPFSGRPQD</sequence>
<evidence type="ECO:0000313" key="2">
    <source>
        <dbReference type="Proteomes" id="UP000004030"/>
    </source>
</evidence>
<proteinExistence type="predicted"/>